<reference evidence="1" key="1">
    <citation type="journal article" date="2020" name="Nature">
        <title>Giant virus diversity and host interactions through global metagenomics.</title>
        <authorList>
            <person name="Schulz F."/>
            <person name="Roux S."/>
            <person name="Paez-Espino D."/>
            <person name="Jungbluth S."/>
            <person name="Walsh D.A."/>
            <person name="Denef V.J."/>
            <person name="McMahon K.D."/>
            <person name="Konstantinidis K.T."/>
            <person name="Eloe-Fadrosh E.A."/>
            <person name="Kyrpides N.C."/>
            <person name="Woyke T."/>
        </authorList>
    </citation>
    <scope>NUCLEOTIDE SEQUENCE</scope>
    <source>
        <strain evidence="1">GVMAG-M-3300009149-34</strain>
    </source>
</reference>
<protein>
    <submittedName>
        <fullName evidence="1">Uncharacterized protein</fullName>
    </submittedName>
</protein>
<organism evidence="1">
    <name type="scientific">viral metagenome</name>
    <dbReference type="NCBI Taxonomy" id="1070528"/>
    <lineage>
        <taxon>unclassified sequences</taxon>
        <taxon>metagenomes</taxon>
        <taxon>organismal metagenomes</taxon>
    </lineage>
</organism>
<proteinExistence type="predicted"/>
<dbReference type="EMBL" id="MN738893">
    <property type="protein sequence ID" value="QHT30222.1"/>
    <property type="molecule type" value="Genomic_DNA"/>
</dbReference>
<accession>A0A6C0END0</accession>
<dbReference type="AlphaFoldDB" id="A0A6C0END0"/>
<name>A0A6C0END0_9ZZZZ</name>
<sequence>MSTLYRKLIKKKLRNMPVKASEPTVKIKLSVEDKMKKHDSEVFLVKPPIQPFVSNDNALLKRKREWSINKPGKVIGSTQEQYDLHA</sequence>
<evidence type="ECO:0000313" key="1">
    <source>
        <dbReference type="EMBL" id="QHT30222.1"/>
    </source>
</evidence>